<keyword evidence="5 10" id="KW-0547">Nucleotide-binding</keyword>
<feature type="compositionally biased region" description="Low complexity" evidence="11">
    <location>
        <begin position="528"/>
        <end position="542"/>
    </location>
</feature>
<evidence type="ECO:0000256" key="7">
    <source>
        <dbReference type="ARBA" id="ARBA00022840"/>
    </source>
</evidence>
<evidence type="ECO:0000256" key="9">
    <source>
        <dbReference type="ARBA" id="ARBA00048679"/>
    </source>
</evidence>
<evidence type="ECO:0000256" key="10">
    <source>
        <dbReference type="PROSITE-ProRule" id="PRU10141"/>
    </source>
</evidence>
<feature type="compositionally biased region" description="Acidic residues" evidence="11">
    <location>
        <begin position="305"/>
        <end position="316"/>
    </location>
</feature>
<evidence type="ECO:0000313" key="13">
    <source>
        <dbReference type="EMBL" id="ORZ31124.1"/>
    </source>
</evidence>
<evidence type="ECO:0000256" key="11">
    <source>
        <dbReference type="SAM" id="MobiDB-lite"/>
    </source>
</evidence>
<dbReference type="SUPFAM" id="SSF56112">
    <property type="entry name" value="Protein kinase-like (PK-like)"/>
    <property type="match status" value="1"/>
</dbReference>
<dbReference type="Pfam" id="PF00069">
    <property type="entry name" value="Pkinase"/>
    <property type="match status" value="1"/>
</dbReference>
<evidence type="ECO:0000256" key="2">
    <source>
        <dbReference type="ARBA" id="ARBA00012513"/>
    </source>
</evidence>
<dbReference type="AlphaFoldDB" id="A0A1Y2HAW2"/>
<dbReference type="Proteomes" id="UP000193411">
    <property type="component" value="Unassembled WGS sequence"/>
</dbReference>
<proteinExistence type="inferred from homology"/>
<dbReference type="FunFam" id="1.10.510.10:FF:000421">
    <property type="entry name" value="Serine/threonine-protein kinase PAK 6"/>
    <property type="match status" value="1"/>
</dbReference>
<keyword evidence="6 13" id="KW-0418">Kinase</keyword>
<dbReference type="PROSITE" id="PS50011">
    <property type="entry name" value="PROTEIN_KINASE_DOM"/>
    <property type="match status" value="1"/>
</dbReference>
<dbReference type="InterPro" id="IPR050629">
    <property type="entry name" value="STE20/SPS1-PAK"/>
</dbReference>
<dbReference type="GO" id="GO:0005737">
    <property type="term" value="C:cytoplasm"/>
    <property type="evidence" value="ECO:0007669"/>
    <property type="project" value="TreeGrafter"/>
</dbReference>
<keyword evidence="14" id="KW-1185">Reference proteome</keyword>
<evidence type="ECO:0000256" key="1">
    <source>
        <dbReference type="ARBA" id="ARBA00008874"/>
    </source>
</evidence>
<dbReference type="EMBL" id="MCFL01000066">
    <property type="protein sequence ID" value="ORZ31124.1"/>
    <property type="molecule type" value="Genomic_DNA"/>
</dbReference>
<feature type="compositionally biased region" description="Low complexity" evidence="11">
    <location>
        <begin position="494"/>
        <end position="520"/>
    </location>
</feature>
<dbReference type="PROSITE" id="PS00107">
    <property type="entry name" value="PROTEIN_KINASE_ATP"/>
    <property type="match status" value="1"/>
</dbReference>
<feature type="compositionally biased region" description="Pro residues" evidence="11">
    <location>
        <begin position="571"/>
        <end position="583"/>
    </location>
</feature>
<dbReference type="InterPro" id="IPR017441">
    <property type="entry name" value="Protein_kinase_ATP_BS"/>
</dbReference>
<evidence type="ECO:0000256" key="8">
    <source>
        <dbReference type="ARBA" id="ARBA00047899"/>
    </source>
</evidence>
<feature type="compositionally biased region" description="Low complexity" evidence="11">
    <location>
        <begin position="457"/>
        <end position="467"/>
    </location>
</feature>
<evidence type="ECO:0000259" key="12">
    <source>
        <dbReference type="PROSITE" id="PS50011"/>
    </source>
</evidence>
<feature type="compositionally biased region" description="Polar residues" evidence="11">
    <location>
        <begin position="634"/>
        <end position="643"/>
    </location>
</feature>
<dbReference type="STRING" id="765915.A0A1Y2HAW2"/>
<name>A0A1Y2HAW2_9FUNG</name>
<dbReference type="InterPro" id="IPR000719">
    <property type="entry name" value="Prot_kinase_dom"/>
</dbReference>
<dbReference type="OrthoDB" id="248923at2759"/>
<comment type="caution">
    <text evidence="13">The sequence shown here is derived from an EMBL/GenBank/DDBJ whole genome shotgun (WGS) entry which is preliminary data.</text>
</comment>
<organism evidence="13 14">
    <name type="scientific">Catenaria anguillulae PL171</name>
    <dbReference type="NCBI Taxonomy" id="765915"/>
    <lineage>
        <taxon>Eukaryota</taxon>
        <taxon>Fungi</taxon>
        <taxon>Fungi incertae sedis</taxon>
        <taxon>Blastocladiomycota</taxon>
        <taxon>Blastocladiomycetes</taxon>
        <taxon>Blastocladiales</taxon>
        <taxon>Catenariaceae</taxon>
        <taxon>Catenaria</taxon>
    </lineage>
</organism>
<protein>
    <recommendedName>
        <fullName evidence="2">non-specific serine/threonine protein kinase</fullName>
        <ecNumber evidence="2">2.7.11.1</ecNumber>
    </recommendedName>
</protein>
<evidence type="ECO:0000256" key="3">
    <source>
        <dbReference type="ARBA" id="ARBA00022527"/>
    </source>
</evidence>
<evidence type="ECO:0000256" key="6">
    <source>
        <dbReference type="ARBA" id="ARBA00022777"/>
    </source>
</evidence>
<dbReference type="EC" id="2.7.11.1" evidence="2"/>
<evidence type="ECO:0000256" key="4">
    <source>
        <dbReference type="ARBA" id="ARBA00022679"/>
    </source>
</evidence>
<gene>
    <name evidence="13" type="ORF">BCR44DRAFT_1278027</name>
</gene>
<keyword evidence="3" id="KW-0723">Serine/threonine-protein kinase</keyword>
<sequence>MDVIQLTDAERAGTLTDSFAVDAKIGEGSYGSVFRARHLRTGATVAIKKVPIDGDLPDLMQEIAMLSACDSPAIIHLFGFFVEPRHLWMVMEYCSGGSVSDIMKETGRTLSEAQIAVVVRDTLLGLEYLHHKGKLHRDIKAGNILIDRRGQAKLADFGVAGQLTDAATKRNTVIGTPFWMSPEVVQEIGYTTKADMWSLGITCIEMAEGHPPNHNVNPMRFIFMIPTRPPPKLADQSLWTPLFPAFVARCLVKNPDLRPTASELLLDPFVVDATDHTELRDLAAVTMAERERVWAEGGGGAVGLDSEDEEGEEEEDGKTVADTMRGPLDNMHTMRPGRVPGTAKRARMHLVLPDASKVGGGAGSGPSSLPLDDPASAIDRAVEEVAYSTGTMIVHDSNEDLPLSSSRLPPGVATALVTVAAGGPVFPISSEGTIRPMLVQQQQPQKLAHRPPPPIPTSLSSSSGPASMALSLDRSPPSKSSMLLNPSPMGPGGASPASMALSLDRSPTFPNSPTSSNSGGPPTPNQHLHSLLPSSSSSSLRSQTQPERPERNAARRSPSTSRRGGASPASSPNPPVRGLPTPPMSSASSAPGNGFMPPGRVPSPAALAAMAGNRRTPSPGIPLPRRPSKDKMQPSYSAPSLNVTGGWPPRRRSEDPPRMLHQHQHQQYAQHQQQQGYYRGGPAQMGRVQPCIQTGLSRTLACA</sequence>
<dbReference type="InterPro" id="IPR011009">
    <property type="entry name" value="Kinase-like_dom_sf"/>
</dbReference>
<dbReference type="GO" id="GO:0004674">
    <property type="term" value="F:protein serine/threonine kinase activity"/>
    <property type="evidence" value="ECO:0007669"/>
    <property type="project" value="UniProtKB-KW"/>
</dbReference>
<accession>A0A1Y2HAW2</accession>
<dbReference type="Gene3D" id="1.10.510.10">
    <property type="entry name" value="Transferase(Phosphotransferase) domain 1"/>
    <property type="match status" value="1"/>
</dbReference>
<feature type="compositionally biased region" description="Low complexity" evidence="11">
    <location>
        <begin position="665"/>
        <end position="675"/>
    </location>
</feature>
<dbReference type="GO" id="GO:0005524">
    <property type="term" value="F:ATP binding"/>
    <property type="evidence" value="ECO:0007669"/>
    <property type="project" value="UniProtKB-UniRule"/>
</dbReference>
<evidence type="ECO:0000313" key="14">
    <source>
        <dbReference type="Proteomes" id="UP000193411"/>
    </source>
</evidence>
<feature type="binding site" evidence="10">
    <location>
        <position position="49"/>
    </location>
    <ligand>
        <name>ATP</name>
        <dbReference type="ChEBI" id="CHEBI:30616"/>
    </ligand>
</feature>
<comment type="similarity">
    <text evidence="1">Belongs to the protein kinase superfamily. STE Ser/Thr protein kinase family. STE20 subfamily.</text>
</comment>
<comment type="catalytic activity">
    <reaction evidence="8">
        <text>L-threonyl-[protein] + ATP = O-phospho-L-threonyl-[protein] + ADP + H(+)</text>
        <dbReference type="Rhea" id="RHEA:46608"/>
        <dbReference type="Rhea" id="RHEA-COMP:11060"/>
        <dbReference type="Rhea" id="RHEA-COMP:11605"/>
        <dbReference type="ChEBI" id="CHEBI:15378"/>
        <dbReference type="ChEBI" id="CHEBI:30013"/>
        <dbReference type="ChEBI" id="CHEBI:30616"/>
        <dbReference type="ChEBI" id="CHEBI:61977"/>
        <dbReference type="ChEBI" id="CHEBI:456216"/>
        <dbReference type="EC" id="2.7.11.1"/>
    </reaction>
</comment>
<feature type="region of interest" description="Disordered" evidence="11">
    <location>
        <begin position="440"/>
        <end position="682"/>
    </location>
</feature>
<dbReference type="PANTHER" id="PTHR48012:SF10">
    <property type="entry name" value="FI20177P1"/>
    <property type="match status" value="1"/>
</dbReference>
<keyword evidence="4" id="KW-0808">Transferase</keyword>
<evidence type="ECO:0000256" key="5">
    <source>
        <dbReference type="ARBA" id="ARBA00022741"/>
    </source>
</evidence>
<keyword evidence="7 10" id="KW-0067">ATP-binding</keyword>
<dbReference type="PANTHER" id="PTHR48012">
    <property type="entry name" value="STERILE20-LIKE KINASE, ISOFORM B-RELATED"/>
    <property type="match status" value="1"/>
</dbReference>
<feature type="domain" description="Protein kinase" evidence="12">
    <location>
        <begin position="19"/>
        <end position="270"/>
    </location>
</feature>
<feature type="region of interest" description="Disordered" evidence="11">
    <location>
        <begin position="298"/>
        <end position="336"/>
    </location>
</feature>
<reference evidence="13 14" key="1">
    <citation type="submission" date="2016-07" db="EMBL/GenBank/DDBJ databases">
        <title>Pervasive Adenine N6-methylation of Active Genes in Fungi.</title>
        <authorList>
            <consortium name="DOE Joint Genome Institute"/>
            <person name="Mondo S.J."/>
            <person name="Dannebaum R.O."/>
            <person name="Kuo R.C."/>
            <person name="Labutti K."/>
            <person name="Haridas S."/>
            <person name="Kuo A."/>
            <person name="Salamov A."/>
            <person name="Ahrendt S.R."/>
            <person name="Lipzen A."/>
            <person name="Sullivan W."/>
            <person name="Andreopoulos W.B."/>
            <person name="Clum A."/>
            <person name="Lindquist E."/>
            <person name="Daum C."/>
            <person name="Ramamoorthy G.K."/>
            <person name="Gryganskyi A."/>
            <person name="Culley D."/>
            <person name="Magnuson J.K."/>
            <person name="James T.Y."/>
            <person name="O'Malley M.A."/>
            <person name="Stajich J.E."/>
            <person name="Spatafora J.W."/>
            <person name="Visel A."/>
            <person name="Grigoriev I.V."/>
        </authorList>
    </citation>
    <scope>NUCLEOTIDE SEQUENCE [LARGE SCALE GENOMIC DNA]</scope>
    <source>
        <strain evidence="13 14">PL171</strain>
    </source>
</reference>
<dbReference type="SMART" id="SM00220">
    <property type="entry name" value="S_TKc"/>
    <property type="match status" value="1"/>
</dbReference>
<comment type="catalytic activity">
    <reaction evidence="9">
        <text>L-seryl-[protein] + ATP = O-phospho-L-seryl-[protein] + ADP + H(+)</text>
        <dbReference type="Rhea" id="RHEA:17989"/>
        <dbReference type="Rhea" id="RHEA-COMP:9863"/>
        <dbReference type="Rhea" id="RHEA-COMP:11604"/>
        <dbReference type="ChEBI" id="CHEBI:15378"/>
        <dbReference type="ChEBI" id="CHEBI:29999"/>
        <dbReference type="ChEBI" id="CHEBI:30616"/>
        <dbReference type="ChEBI" id="CHEBI:83421"/>
        <dbReference type="ChEBI" id="CHEBI:456216"/>
        <dbReference type="EC" id="2.7.11.1"/>
    </reaction>
</comment>